<protein>
    <submittedName>
        <fullName evidence="2">Uncharacterized protein</fullName>
    </submittedName>
</protein>
<name>A0ABP9GG47_9ACTN</name>
<comment type="caution">
    <text evidence="2">The sequence shown here is derived from an EMBL/GenBank/DDBJ whole genome shotgun (WGS) entry which is preliminary data.</text>
</comment>
<feature type="compositionally biased region" description="Low complexity" evidence="1">
    <location>
        <begin position="394"/>
        <end position="405"/>
    </location>
</feature>
<keyword evidence="3" id="KW-1185">Reference proteome</keyword>
<reference evidence="3" key="1">
    <citation type="journal article" date="2019" name="Int. J. Syst. Evol. Microbiol.">
        <title>The Global Catalogue of Microorganisms (GCM) 10K type strain sequencing project: providing services to taxonomists for standard genome sequencing and annotation.</title>
        <authorList>
            <consortium name="The Broad Institute Genomics Platform"/>
            <consortium name="The Broad Institute Genome Sequencing Center for Infectious Disease"/>
            <person name="Wu L."/>
            <person name="Ma J."/>
        </authorList>
    </citation>
    <scope>NUCLEOTIDE SEQUENCE [LARGE SCALE GENOMIC DNA]</scope>
    <source>
        <strain evidence="3">JCM 18123</strain>
    </source>
</reference>
<proteinExistence type="predicted"/>
<gene>
    <name evidence="2" type="ORF">GCM10023224_24850</name>
</gene>
<feature type="region of interest" description="Disordered" evidence="1">
    <location>
        <begin position="437"/>
        <end position="468"/>
    </location>
</feature>
<feature type="region of interest" description="Disordered" evidence="1">
    <location>
        <begin position="118"/>
        <end position="237"/>
    </location>
</feature>
<sequence length="519" mass="53942">MDLTAGEAGASTGASGFARWLARFSAQRPLLVTAVGGTGCRLAVERVVRERGLRSALAPSEADTLVECGPAGSAADAAADRVWDQMGEPRARVRVRTAEEAAARLDEARAALLDLPAQRRAAQHRSGADRAEGPDQAAESGHSEQGDQGDQGGGDGGGSADREAEPGHEEAGGPEGGDRGDSADRSGRADYGGPADQGDQDDQSGHGDHGGHSHGHHGRGAMELPGGMQMADRGDDRDGLKLDRLHIEFGPAQADWPAGLVAELTVQGDVVQEARLHTYAPAPGGAAVFWDYEAREVLDPAAARFRAAAAADSLQRFLAVAGWAPAAATGRLLRDHLLDPEEGVTGRLRFTRWLRRVRASRTLRWSIRGLGRAPDRLPDDPSGRRAAGGEGGVRRPASGFLSSGSPLPPRLRGDVAHRIGHWIDDIAAVVMPDTSDTFLAPPIQREPGGPPAGGPPSAPPFPPPFPPLGRERAECALAAAAVLPGMLVGRDLAAARLVVASFDPDLEALSAYGGGAHHG</sequence>
<dbReference type="Proteomes" id="UP001499993">
    <property type="component" value="Unassembled WGS sequence"/>
</dbReference>
<feature type="compositionally biased region" description="Basic and acidic residues" evidence="1">
    <location>
        <begin position="160"/>
        <end position="188"/>
    </location>
</feature>
<dbReference type="EMBL" id="BAABIK010000012">
    <property type="protein sequence ID" value="GAA4941743.1"/>
    <property type="molecule type" value="Genomic_DNA"/>
</dbReference>
<feature type="compositionally biased region" description="Pro residues" evidence="1">
    <location>
        <begin position="448"/>
        <end position="467"/>
    </location>
</feature>
<feature type="region of interest" description="Disordered" evidence="1">
    <location>
        <begin position="371"/>
        <end position="407"/>
    </location>
</feature>
<evidence type="ECO:0000313" key="2">
    <source>
        <dbReference type="EMBL" id="GAA4941743.1"/>
    </source>
</evidence>
<evidence type="ECO:0000256" key="1">
    <source>
        <dbReference type="SAM" id="MobiDB-lite"/>
    </source>
</evidence>
<dbReference type="RefSeq" id="WP_345556700.1">
    <property type="nucleotide sequence ID" value="NZ_BAABIK010000012.1"/>
</dbReference>
<organism evidence="2 3">
    <name type="scientific">Streptomonospora halophila</name>
    <dbReference type="NCBI Taxonomy" id="427369"/>
    <lineage>
        <taxon>Bacteria</taxon>
        <taxon>Bacillati</taxon>
        <taxon>Actinomycetota</taxon>
        <taxon>Actinomycetes</taxon>
        <taxon>Streptosporangiales</taxon>
        <taxon>Nocardiopsidaceae</taxon>
        <taxon>Streptomonospora</taxon>
    </lineage>
</organism>
<evidence type="ECO:0000313" key="3">
    <source>
        <dbReference type="Proteomes" id="UP001499993"/>
    </source>
</evidence>
<feature type="compositionally biased region" description="Basic and acidic residues" evidence="1">
    <location>
        <begin position="373"/>
        <end position="383"/>
    </location>
</feature>
<accession>A0ABP9GG47</accession>
<feature type="compositionally biased region" description="Gly residues" evidence="1">
    <location>
        <begin position="149"/>
        <end position="159"/>
    </location>
</feature>